<reference evidence="1" key="1">
    <citation type="submission" date="2020-10" db="EMBL/GenBank/DDBJ databases">
        <title>Connecting structure to function with the recovery of over 1000 high-quality activated sludge metagenome-assembled genomes encoding full-length rRNA genes using long-read sequencing.</title>
        <authorList>
            <person name="Singleton C.M."/>
            <person name="Petriglieri F."/>
            <person name="Kristensen J.M."/>
            <person name="Kirkegaard R.H."/>
            <person name="Michaelsen T.Y."/>
            <person name="Andersen M.H."/>
            <person name="Karst S.M."/>
            <person name="Dueholm M.S."/>
            <person name="Nielsen P.H."/>
            <person name="Albertsen M."/>
        </authorList>
    </citation>
    <scope>NUCLEOTIDE SEQUENCE</scope>
    <source>
        <strain evidence="1">Bjer_18-Q3-R1-45_BAT3C.347</strain>
    </source>
</reference>
<organism evidence="1 2">
    <name type="scientific">Candidatus Methylophosphatis roskildensis</name>
    <dbReference type="NCBI Taxonomy" id="2899263"/>
    <lineage>
        <taxon>Bacteria</taxon>
        <taxon>Pseudomonadati</taxon>
        <taxon>Pseudomonadota</taxon>
        <taxon>Betaproteobacteria</taxon>
        <taxon>Nitrosomonadales</taxon>
        <taxon>Sterolibacteriaceae</taxon>
        <taxon>Candidatus Methylophosphatis</taxon>
    </lineage>
</organism>
<proteinExistence type="predicted"/>
<comment type="caution">
    <text evidence="1">The sequence shown here is derived from an EMBL/GenBank/DDBJ whole genome shotgun (WGS) entry which is preliminary data.</text>
</comment>
<dbReference type="Proteomes" id="UP000807785">
    <property type="component" value="Unassembled WGS sequence"/>
</dbReference>
<dbReference type="AlphaFoldDB" id="A0A9D7E8I8"/>
<sequence length="65" mass="8130">MPILIYYRYRAFDPIRRRWYVTHAMTEQDAARLEEARQLEWSREERNISEDWRAMSTSAFLFRSR</sequence>
<name>A0A9D7E8I8_9PROT</name>
<dbReference type="EMBL" id="JADJEV010000003">
    <property type="protein sequence ID" value="MBK6973067.1"/>
    <property type="molecule type" value="Genomic_DNA"/>
</dbReference>
<gene>
    <name evidence="1" type="ORF">IPH26_09020</name>
</gene>
<protein>
    <submittedName>
        <fullName evidence="1">Uncharacterized protein</fullName>
    </submittedName>
</protein>
<accession>A0A9D7E8I8</accession>
<evidence type="ECO:0000313" key="2">
    <source>
        <dbReference type="Proteomes" id="UP000807785"/>
    </source>
</evidence>
<evidence type="ECO:0000313" key="1">
    <source>
        <dbReference type="EMBL" id="MBK6973067.1"/>
    </source>
</evidence>